<dbReference type="InterPro" id="IPR012309">
    <property type="entry name" value="DNA_ligase_ATP-dep_C"/>
</dbReference>
<dbReference type="EC" id="6.5.1.1" evidence="2"/>
<dbReference type="PROSITE" id="PS50160">
    <property type="entry name" value="DNA_LIGASE_A3"/>
    <property type="match status" value="1"/>
</dbReference>
<accession>A0ABZ0QS62</accession>
<reference evidence="7 8" key="1">
    <citation type="submission" date="2023-08" db="EMBL/GenBank/DDBJ databases">
        <title>Genome sequence of Thermaerobacter compostii strain Ins1, a spore-forming filamentous bacterium isolated from a deep geothermal reservoir.</title>
        <authorList>
            <person name="Bregnard D."/>
            <person name="Gonzalez D."/>
            <person name="Junier P."/>
        </authorList>
    </citation>
    <scope>NUCLEOTIDE SEQUENCE [LARGE SCALE GENOMIC DNA]</scope>
    <source>
        <strain evidence="7 8">Ins1</strain>
    </source>
</reference>
<evidence type="ECO:0000256" key="3">
    <source>
        <dbReference type="ARBA" id="ARBA00022598"/>
    </source>
</evidence>
<proteinExistence type="inferred from homology"/>
<dbReference type="SUPFAM" id="SSF56091">
    <property type="entry name" value="DNA ligase/mRNA capping enzyme, catalytic domain"/>
    <property type="match status" value="1"/>
</dbReference>
<evidence type="ECO:0000256" key="2">
    <source>
        <dbReference type="ARBA" id="ARBA00012727"/>
    </source>
</evidence>
<dbReference type="Pfam" id="PF04679">
    <property type="entry name" value="DNA_ligase_A_C"/>
    <property type="match status" value="1"/>
</dbReference>
<dbReference type="CDD" id="cd07906">
    <property type="entry name" value="Adenylation_DNA_ligase_LigD_LigC"/>
    <property type="match status" value="1"/>
</dbReference>
<protein>
    <recommendedName>
        <fullName evidence="2">DNA ligase (ATP)</fullName>
        <ecNumber evidence="2">6.5.1.1</ecNumber>
    </recommendedName>
</protein>
<evidence type="ECO:0000313" key="7">
    <source>
        <dbReference type="EMBL" id="WPD20104.1"/>
    </source>
</evidence>
<sequence length="386" mass="41508">MAGGGPPIPRTWHELWCPGRLPPMLARRAPAPFSSPAYRFEVKWDGYRCLAFADPVLGRTFLQSRHGHDLAPRFPELAGLHRLLPAAAVLDGEIVALVAGRPSFAALQRRAAGVRAAAGAARDRSAAIAPVVLVLFDLLGLAGEVWLRRPLADRVHRLERLFPQGSAPGVALSRGVEGQGEALFARVRDQGLEGVVAKRLDSPYLPGWRTDHWQKIKAERELEAVVGGVVPGGRAAGVGTLLLGLYGPDGALHYVGDVSTGLGGEAIRHLLGRLRPRATCPFATVPARARHRPVVWVEPSLVCEVAYLHWTPQGHLRHPVFRRWRDDRAPRDCRLPADAGHPAAGRDPDGPGDGPLGREQGLPGGSPRGRGEDLPGGNPRERGEDG</sequence>
<organism evidence="7 8">
    <name type="scientific">Thermaerobacter composti</name>
    <dbReference type="NCBI Taxonomy" id="554949"/>
    <lineage>
        <taxon>Bacteria</taxon>
        <taxon>Bacillati</taxon>
        <taxon>Bacillota</taxon>
        <taxon>Clostridia</taxon>
        <taxon>Eubacteriales</taxon>
        <taxon>Clostridiales Family XVII. Incertae Sedis</taxon>
        <taxon>Thermaerobacter</taxon>
    </lineage>
</organism>
<evidence type="ECO:0000256" key="4">
    <source>
        <dbReference type="ARBA" id="ARBA00034003"/>
    </source>
</evidence>
<dbReference type="CDD" id="cd07971">
    <property type="entry name" value="OBF_DNA_ligase_LigD"/>
    <property type="match status" value="1"/>
</dbReference>
<keyword evidence="3 7" id="KW-0436">Ligase</keyword>
<dbReference type="RefSeq" id="WP_318751497.1">
    <property type="nucleotide sequence ID" value="NZ_CP132508.1"/>
</dbReference>
<comment type="similarity">
    <text evidence="1">Belongs to the ATP-dependent DNA ligase family.</text>
</comment>
<evidence type="ECO:0000313" key="8">
    <source>
        <dbReference type="Proteomes" id="UP001304683"/>
    </source>
</evidence>
<dbReference type="PANTHER" id="PTHR45674">
    <property type="entry name" value="DNA LIGASE 1/3 FAMILY MEMBER"/>
    <property type="match status" value="1"/>
</dbReference>
<comment type="catalytic activity">
    <reaction evidence="4">
        <text>ATP + (deoxyribonucleotide)n-3'-hydroxyl + 5'-phospho-(deoxyribonucleotide)m = (deoxyribonucleotide)n+m + AMP + diphosphate.</text>
        <dbReference type="EC" id="6.5.1.1"/>
    </reaction>
</comment>
<dbReference type="InterPro" id="IPR012340">
    <property type="entry name" value="NA-bd_OB-fold"/>
</dbReference>
<dbReference type="InterPro" id="IPR050191">
    <property type="entry name" value="ATP-dep_DNA_ligase"/>
</dbReference>
<dbReference type="Pfam" id="PF01068">
    <property type="entry name" value="DNA_ligase_A_M"/>
    <property type="match status" value="1"/>
</dbReference>
<dbReference type="PANTHER" id="PTHR45674:SF4">
    <property type="entry name" value="DNA LIGASE 1"/>
    <property type="match status" value="1"/>
</dbReference>
<name>A0ABZ0QS62_9FIRM</name>
<dbReference type="Gene3D" id="2.40.50.140">
    <property type="entry name" value="Nucleic acid-binding proteins"/>
    <property type="match status" value="1"/>
</dbReference>
<feature type="compositionally biased region" description="Basic and acidic residues" evidence="5">
    <location>
        <begin position="369"/>
        <end position="386"/>
    </location>
</feature>
<evidence type="ECO:0000256" key="5">
    <source>
        <dbReference type="SAM" id="MobiDB-lite"/>
    </source>
</evidence>
<keyword evidence="8" id="KW-1185">Reference proteome</keyword>
<gene>
    <name evidence="7" type="primary">ligD</name>
    <name evidence="7" type="ORF">Q5761_05575</name>
</gene>
<dbReference type="Proteomes" id="UP001304683">
    <property type="component" value="Chromosome"/>
</dbReference>
<dbReference type="InterPro" id="IPR012310">
    <property type="entry name" value="DNA_ligase_ATP-dep_cent"/>
</dbReference>
<dbReference type="Gene3D" id="3.30.470.30">
    <property type="entry name" value="DNA ligase/mRNA capping enzyme"/>
    <property type="match status" value="1"/>
</dbReference>
<dbReference type="NCBIfam" id="TIGR02779">
    <property type="entry name" value="NHEJ_ligase_lig"/>
    <property type="match status" value="1"/>
</dbReference>
<dbReference type="InterPro" id="IPR014146">
    <property type="entry name" value="LigD_ligase_dom"/>
</dbReference>
<dbReference type="SUPFAM" id="SSF50249">
    <property type="entry name" value="Nucleic acid-binding proteins"/>
    <property type="match status" value="1"/>
</dbReference>
<dbReference type="EMBL" id="CP132508">
    <property type="protein sequence ID" value="WPD20104.1"/>
    <property type="molecule type" value="Genomic_DNA"/>
</dbReference>
<dbReference type="Gene3D" id="3.30.1490.70">
    <property type="match status" value="1"/>
</dbReference>
<evidence type="ECO:0000259" key="6">
    <source>
        <dbReference type="PROSITE" id="PS50160"/>
    </source>
</evidence>
<feature type="domain" description="ATP-dependent DNA ligase family profile" evidence="6">
    <location>
        <begin position="124"/>
        <end position="250"/>
    </location>
</feature>
<evidence type="ECO:0000256" key="1">
    <source>
        <dbReference type="ARBA" id="ARBA00007572"/>
    </source>
</evidence>
<feature type="region of interest" description="Disordered" evidence="5">
    <location>
        <begin position="332"/>
        <end position="386"/>
    </location>
</feature>
<dbReference type="GO" id="GO:0016874">
    <property type="term" value="F:ligase activity"/>
    <property type="evidence" value="ECO:0007669"/>
    <property type="project" value="UniProtKB-KW"/>
</dbReference>